<proteinExistence type="predicted"/>
<evidence type="ECO:0000259" key="2">
    <source>
        <dbReference type="PROSITE" id="PS51898"/>
    </source>
</evidence>
<accession>A0ABC9Z2C1</accession>
<dbReference type="AlphaFoldDB" id="A0ABC9Z2C1"/>
<dbReference type="EMBL" id="CP017839">
    <property type="protein sequence ID" value="APA96270.1"/>
    <property type="molecule type" value="Genomic_DNA"/>
</dbReference>
<dbReference type="KEGG" id="nsr:NS506_02204"/>
<sequence length="199" mass="22452">MCEYCRKQDIVDVIWGFAETGLRASESFGLLWEDFDPKKTLKVTGKVIWVKGQAMVRVTEENSKNIHREIALPDALMTRRARRQQKIPDNPTGLIYPSKAETIMDPTNFNDQWRRVRKALGFDFDFDITGHTWCKTLITIGDDAGISAVALADHAGHVETSITQNSYMGRKRVRFAVAEAVNQAPRDDHGDAELSAEIT</sequence>
<dbReference type="Proteomes" id="UP000037179">
    <property type="component" value="Unassembled WGS sequence"/>
</dbReference>
<organism evidence="4 5">
    <name type="scientific">Nocardia seriolae</name>
    <dbReference type="NCBI Taxonomy" id="37332"/>
    <lineage>
        <taxon>Bacteria</taxon>
        <taxon>Bacillati</taxon>
        <taxon>Actinomycetota</taxon>
        <taxon>Actinomycetes</taxon>
        <taxon>Mycobacteriales</taxon>
        <taxon>Nocardiaceae</taxon>
        <taxon>Nocardia</taxon>
    </lineage>
</organism>
<evidence type="ECO:0000313" key="4">
    <source>
        <dbReference type="EMBL" id="GAP31726.1"/>
    </source>
</evidence>
<dbReference type="InterPro" id="IPR011010">
    <property type="entry name" value="DNA_brk_join_enz"/>
</dbReference>
<dbReference type="Proteomes" id="UP000180166">
    <property type="component" value="Chromosome"/>
</dbReference>
<dbReference type="GO" id="GO:0006310">
    <property type="term" value="P:DNA recombination"/>
    <property type="evidence" value="ECO:0007669"/>
    <property type="project" value="UniProtKB-KW"/>
</dbReference>
<dbReference type="CDD" id="cd00397">
    <property type="entry name" value="DNA_BRE_C"/>
    <property type="match status" value="1"/>
</dbReference>
<dbReference type="SUPFAM" id="SSF56349">
    <property type="entry name" value="DNA breaking-rejoining enzymes"/>
    <property type="match status" value="1"/>
</dbReference>
<keyword evidence="1" id="KW-0233">DNA recombination</keyword>
<keyword evidence="5" id="KW-1185">Reference proteome</keyword>
<dbReference type="InterPro" id="IPR002104">
    <property type="entry name" value="Integrase_catalytic"/>
</dbReference>
<name>A0ABC9Z2C1_9NOCA</name>
<reference evidence="4 5" key="2">
    <citation type="journal article" date="2016" name="Genome Announc.">
        <title>Draft Genome Sequence of Erythromycin- and Oxytetracycline-Sensitive Nocardia seriolae Strain U-1 (NBRC 110359).</title>
        <authorList>
            <person name="Imajoh M."/>
            <person name="Sukeda M."/>
            <person name="Shimizu M."/>
            <person name="Yamane J."/>
            <person name="Ohnishi K."/>
            <person name="Oshima S."/>
        </authorList>
    </citation>
    <scope>NUCLEOTIDE SEQUENCE [LARGE SCALE GENOMIC DNA]</scope>
    <source>
        <strain evidence="4 5">U-1</strain>
    </source>
</reference>
<dbReference type="EMBL" id="BBYQ01000124">
    <property type="protein sequence ID" value="GAP31726.1"/>
    <property type="molecule type" value="Genomic_DNA"/>
</dbReference>
<dbReference type="PROSITE" id="PS51898">
    <property type="entry name" value="TYR_RECOMBINASE"/>
    <property type="match status" value="1"/>
</dbReference>
<dbReference type="InterPro" id="IPR013762">
    <property type="entry name" value="Integrase-like_cat_sf"/>
</dbReference>
<dbReference type="RefSeq" id="WP_052086883.1">
    <property type="nucleotide sequence ID" value="NZ_AP017900.1"/>
</dbReference>
<feature type="domain" description="Tyr recombinase" evidence="2">
    <location>
        <begin position="1"/>
        <end position="183"/>
    </location>
</feature>
<evidence type="ECO:0000256" key="1">
    <source>
        <dbReference type="ARBA" id="ARBA00023172"/>
    </source>
</evidence>
<reference evidence="5" key="1">
    <citation type="submission" date="2015-07" db="EMBL/GenBank/DDBJ databases">
        <title>Nocardia seriolae U-1 whole genome shotgun sequence.</title>
        <authorList>
            <person name="Imajoh M."/>
            <person name="Fukumoto Y."/>
            <person name="Sukeda M."/>
            <person name="Yamane J."/>
            <person name="Yamasaki K."/>
            <person name="Shimizu M."/>
            <person name="Ohnishi K."/>
            <person name="Oshima S."/>
        </authorList>
    </citation>
    <scope>NUCLEOTIDE SEQUENCE [LARGE SCALE GENOMIC DNA]</scope>
    <source>
        <strain evidence="5">U-1</strain>
    </source>
</reference>
<evidence type="ECO:0000313" key="5">
    <source>
        <dbReference type="Proteomes" id="UP000037179"/>
    </source>
</evidence>
<dbReference type="Gene3D" id="1.10.443.10">
    <property type="entry name" value="Intergrase catalytic core"/>
    <property type="match status" value="1"/>
</dbReference>
<reference evidence="3 6" key="3">
    <citation type="submission" date="2016-10" db="EMBL/GenBank/DDBJ databases">
        <title>Genome sequence of Nocardia seriolae strain EM150506, isolated from Anguila japonica.</title>
        <authorList>
            <person name="Han H.-J."/>
        </authorList>
    </citation>
    <scope>NUCLEOTIDE SEQUENCE [LARGE SCALE GENOMIC DNA]</scope>
    <source>
        <strain evidence="3 6">EM150506</strain>
    </source>
</reference>
<evidence type="ECO:0000313" key="3">
    <source>
        <dbReference type="EMBL" id="APA96270.1"/>
    </source>
</evidence>
<dbReference type="Pfam" id="PF00589">
    <property type="entry name" value="Phage_integrase"/>
    <property type="match status" value="1"/>
</dbReference>
<protein>
    <recommendedName>
        <fullName evidence="2">Tyr recombinase domain-containing protein</fullName>
    </recommendedName>
</protein>
<evidence type="ECO:0000313" key="6">
    <source>
        <dbReference type="Proteomes" id="UP000180166"/>
    </source>
</evidence>
<gene>
    <name evidence="3" type="ORF">NS506_02204</name>
    <name evidence="4" type="ORF">NSK11_contig00124-0028</name>
</gene>